<keyword evidence="2" id="KW-0812">Transmembrane</keyword>
<accession>A0A8T0RP72</accession>
<proteinExistence type="predicted"/>
<feature type="transmembrane region" description="Helical" evidence="2">
    <location>
        <begin position="112"/>
        <end position="132"/>
    </location>
</feature>
<comment type="caution">
    <text evidence="3">The sequence shown here is derived from an EMBL/GenBank/DDBJ whole genome shotgun (WGS) entry which is preliminary data.</text>
</comment>
<feature type="region of interest" description="Disordered" evidence="1">
    <location>
        <begin position="51"/>
        <end position="72"/>
    </location>
</feature>
<feature type="transmembrane region" description="Helical" evidence="2">
    <location>
        <begin position="79"/>
        <end position="100"/>
    </location>
</feature>
<dbReference type="Proteomes" id="UP000823388">
    <property type="component" value="Chromosome 5N"/>
</dbReference>
<evidence type="ECO:0000256" key="2">
    <source>
        <dbReference type="SAM" id="Phobius"/>
    </source>
</evidence>
<keyword evidence="4" id="KW-1185">Reference proteome</keyword>
<dbReference type="Pfam" id="PF12442">
    <property type="entry name" value="DUF3681"/>
    <property type="match status" value="1"/>
</dbReference>
<dbReference type="EMBL" id="CM029046">
    <property type="protein sequence ID" value="KAG2587020.1"/>
    <property type="molecule type" value="Genomic_DNA"/>
</dbReference>
<sequence>MPAPKVERERRPTTGSPPRGRARARLEGWGGACLAPGGGVGAVGWLDWGEGGERGGNSHDAPGGESSSVSGSGAWSTRLARSLVSVGFLTLLMDTAVALHKPPGGVVFGRHVLAYYLTLAGIFAAGLAELWAAFSLSRSAPADAGRRVAFARAVLYASVVPLVLVIDLGGFSVLVKV</sequence>
<feature type="compositionally biased region" description="Basic and acidic residues" evidence="1">
    <location>
        <begin position="1"/>
        <end position="12"/>
    </location>
</feature>
<keyword evidence="2" id="KW-0472">Membrane</keyword>
<feature type="transmembrane region" description="Helical" evidence="2">
    <location>
        <begin position="153"/>
        <end position="175"/>
    </location>
</feature>
<dbReference type="AlphaFoldDB" id="A0A8T0RP72"/>
<reference evidence="3" key="1">
    <citation type="submission" date="2020-05" db="EMBL/GenBank/DDBJ databases">
        <title>WGS assembly of Panicum virgatum.</title>
        <authorList>
            <person name="Lovell J.T."/>
            <person name="Jenkins J."/>
            <person name="Shu S."/>
            <person name="Juenger T.E."/>
            <person name="Schmutz J."/>
        </authorList>
    </citation>
    <scope>NUCLEOTIDE SEQUENCE</scope>
    <source>
        <strain evidence="3">AP13</strain>
    </source>
</reference>
<organism evidence="3 4">
    <name type="scientific">Panicum virgatum</name>
    <name type="common">Blackwell switchgrass</name>
    <dbReference type="NCBI Taxonomy" id="38727"/>
    <lineage>
        <taxon>Eukaryota</taxon>
        <taxon>Viridiplantae</taxon>
        <taxon>Streptophyta</taxon>
        <taxon>Embryophyta</taxon>
        <taxon>Tracheophyta</taxon>
        <taxon>Spermatophyta</taxon>
        <taxon>Magnoliopsida</taxon>
        <taxon>Liliopsida</taxon>
        <taxon>Poales</taxon>
        <taxon>Poaceae</taxon>
        <taxon>PACMAD clade</taxon>
        <taxon>Panicoideae</taxon>
        <taxon>Panicodae</taxon>
        <taxon>Paniceae</taxon>
        <taxon>Panicinae</taxon>
        <taxon>Panicum</taxon>
        <taxon>Panicum sect. Hiantes</taxon>
    </lineage>
</organism>
<protein>
    <submittedName>
        <fullName evidence="3">Uncharacterized protein</fullName>
    </submittedName>
</protein>
<gene>
    <name evidence="3" type="ORF">PVAP13_5NG090500</name>
</gene>
<keyword evidence="2" id="KW-1133">Transmembrane helix</keyword>
<name>A0A8T0RP72_PANVG</name>
<feature type="region of interest" description="Disordered" evidence="1">
    <location>
        <begin position="1"/>
        <end position="23"/>
    </location>
</feature>
<dbReference type="InterPro" id="IPR022149">
    <property type="entry name" value="DUF3681"/>
</dbReference>
<dbReference type="PANTHER" id="PTHR33530">
    <property type="entry name" value="OS01G0147100 PROTEIN"/>
    <property type="match status" value="1"/>
</dbReference>
<evidence type="ECO:0000256" key="1">
    <source>
        <dbReference type="SAM" id="MobiDB-lite"/>
    </source>
</evidence>
<evidence type="ECO:0000313" key="3">
    <source>
        <dbReference type="EMBL" id="KAG2587020.1"/>
    </source>
</evidence>
<feature type="compositionally biased region" description="Low complexity" evidence="1">
    <location>
        <begin position="63"/>
        <end position="72"/>
    </location>
</feature>
<evidence type="ECO:0000313" key="4">
    <source>
        <dbReference type="Proteomes" id="UP000823388"/>
    </source>
</evidence>
<dbReference type="PANTHER" id="PTHR33530:SF15">
    <property type="entry name" value="OS01G0147100 PROTEIN"/>
    <property type="match status" value="1"/>
</dbReference>